<dbReference type="Pfam" id="PF00400">
    <property type="entry name" value="WD40"/>
    <property type="match status" value="1"/>
</dbReference>
<evidence type="ECO:0000313" key="6">
    <source>
        <dbReference type="Proteomes" id="UP000464378"/>
    </source>
</evidence>
<dbReference type="GO" id="GO:0002183">
    <property type="term" value="P:cytoplasmic translational initiation"/>
    <property type="evidence" value="ECO:0007669"/>
    <property type="project" value="TreeGrafter"/>
</dbReference>
<dbReference type="KEGG" id="tim:GMBLW1_30310"/>
<keyword evidence="6" id="KW-1185">Reference proteome</keyword>
<organism evidence="5">
    <name type="scientific">Tuwongella immobilis</name>
    <dbReference type="NCBI Taxonomy" id="692036"/>
    <lineage>
        <taxon>Bacteria</taxon>
        <taxon>Pseudomonadati</taxon>
        <taxon>Planctomycetota</taxon>
        <taxon>Planctomycetia</taxon>
        <taxon>Gemmatales</taxon>
        <taxon>Gemmataceae</taxon>
        <taxon>Tuwongella</taxon>
    </lineage>
</organism>
<evidence type="ECO:0000256" key="4">
    <source>
        <dbReference type="ARBA" id="ARBA00040390"/>
    </source>
</evidence>
<dbReference type="PANTHER" id="PTHR19877:SF1">
    <property type="entry name" value="EUKARYOTIC TRANSLATION INITIATION FACTOR 3 SUBUNIT I"/>
    <property type="match status" value="1"/>
</dbReference>
<dbReference type="InterPro" id="IPR015943">
    <property type="entry name" value="WD40/YVTN_repeat-like_dom_sf"/>
</dbReference>
<dbReference type="GO" id="GO:0003723">
    <property type="term" value="F:RNA binding"/>
    <property type="evidence" value="ECO:0007669"/>
    <property type="project" value="TreeGrafter"/>
</dbReference>
<dbReference type="GO" id="GO:0003743">
    <property type="term" value="F:translation initiation factor activity"/>
    <property type="evidence" value="ECO:0007669"/>
    <property type="project" value="TreeGrafter"/>
</dbReference>
<keyword evidence="1" id="KW-0853">WD repeat</keyword>
<accession>A0A6C2YI38</accession>
<reference evidence="5" key="1">
    <citation type="submission" date="2019-04" db="EMBL/GenBank/DDBJ databases">
        <authorList>
            <consortium name="Science for Life Laboratories"/>
        </authorList>
    </citation>
    <scope>NUCLEOTIDE SEQUENCE</scope>
    <source>
        <strain evidence="5">MBLW1</strain>
    </source>
</reference>
<keyword evidence="2" id="KW-0677">Repeat</keyword>
<dbReference type="InParanoid" id="A0A6C2YI38"/>
<evidence type="ECO:0000313" key="5">
    <source>
        <dbReference type="EMBL" id="VIP00929.1"/>
    </source>
</evidence>
<dbReference type="EMBL" id="LR586016">
    <property type="protein sequence ID" value="VIP00929.1"/>
    <property type="molecule type" value="Genomic_DNA"/>
</dbReference>
<dbReference type="InterPro" id="IPR001680">
    <property type="entry name" value="WD40_rpt"/>
</dbReference>
<sequence length="337" mass="38370">MLSQIMILCSILACSSSKEKDEIIVRREFGDSADIRLTIGIPFHCWVVTRPKKEKQWEYLLVNKTNHAVLRVLGEGSRYSDFKYLPQFPRLIQIINDTQVTIFDLKSNRDPVTFEIRNDGHQALWFMNGTKLVFAGADGTVEIHDYPSGKMLNRWVASDDKEGLGQMISFLEVSSDGNHLITGSGNDLRVWKIDTGELVHDFKVVRSARVYYFSPNKETIVALEWPEFIDICQLANGRSARISLRHRATCVKFSPDSKQFVVGTGDPYSIFAVYPLLRARGSVELFTIDPPTHKISRKRHSADVTKIEISPDQKTITTTDSQNQTIIHKLSDFYLVK</sequence>
<evidence type="ECO:0000256" key="1">
    <source>
        <dbReference type="ARBA" id="ARBA00022574"/>
    </source>
</evidence>
<comment type="similarity">
    <text evidence="3">Belongs to the WD repeat STRAP family.</text>
</comment>
<dbReference type="SUPFAM" id="SSF50978">
    <property type="entry name" value="WD40 repeat-like"/>
    <property type="match status" value="1"/>
</dbReference>
<dbReference type="SMART" id="SM00320">
    <property type="entry name" value="WD40"/>
    <property type="match status" value="4"/>
</dbReference>
<dbReference type="EMBL" id="LR593887">
    <property type="protein sequence ID" value="VTR97276.1"/>
    <property type="molecule type" value="Genomic_DNA"/>
</dbReference>
<name>A0A6C2YI38_9BACT</name>
<dbReference type="RefSeq" id="WP_162656088.1">
    <property type="nucleotide sequence ID" value="NZ_LR593887.1"/>
</dbReference>
<protein>
    <recommendedName>
        <fullName evidence="4">Serine-threonine kinase receptor-associated protein</fullName>
    </recommendedName>
</protein>
<dbReference type="InterPro" id="IPR036322">
    <property type="entry name" value="WD40_repeat_dom_sf"/>
</dbReference>
<gene>
    <name evidence="5" type="ORF">GMBLW1_30310</name>
</gene>
<evidence type="ECO:0000256" key="3">
    <source>
        <dbReference type="ARBA" id="ARBA00038394"/>
    </source>
</evidence>
<dbReference type="Gene3D" id="2.130.10.10">
    <property type="entry name" value="YVTN repeat-like/Quinoprotein amine dehydrogenase"/>
    <property type="match status" value="2"/>
</dbReference>
<proteinExistence type="inferred from homology"/>
<dbReference type="Proteomes" id="UP000464378">
    <property type="component" value="Chromosome"/>
</dbReference>
<evidence type="ECO:0000256" key="2">
    <source>
        <dbReference type="ARBA" id="ARBA00022737"/>
    </source>
</evidence>
<dbReference type="PANTHER" id="PTHR19877">
    <property type="entry name" value="EUKARYOTIC TRANSLATION INITIATION FACTOR 3 SUBUNIT I"/>
    <property type="match status" value="1"/>
</dbReference>
<dbReference type="AlphaFoldDB" id="A0A6C2YI38"/>